<sequence>MRNVNHTFLVDGGRWLLKGTWREVNQEPMPVTGRILVSCGQDDWFSMAAKITFPDQEKPELVLQSRGKLELDEQVFTYVLQHSLFGRLEGEGWITPHAIVQHFILLGDANRCTGFEHYWQLDANHYTLLSGIHNSHRLKHLLEATLERV</sequence>
<evidence type="ECO:0000313" key="1">
    <source>
        <dbReference type="EMBL" id="QLL29654.1"/>
    </source>
</evidence>
<organism evidence="1 2">
    <name type="scientific">Thermosynechococcus sichuanensis E542</name>
    <dbReference type="NCBI Taxonomy" id="2016101"/>
    <lineage>
        <taxon>Bacteria</taxon>
        <taxon>Bacillati</taxon>
        <taxon>Cyanobacteriota</taxon>
        <taxon>Cyanophyceae</taxon>
        <taxon>Acaryochloridales</taxon>
        <taxon>Thermosynechococcaceae</taxon>
        <taxon>Thermosynechococcus</taxon>
        <taxon>Thermosynechococcus sichuanensis</taxon>
    </lineage>
</organism>
<accession>A0A7D6J3C8</accession>
<dbReference type="AlphaFoldDB" id="A0A7D6J3C8"/>
<dbReference type="EMBL" id="CP032152">
    <property type="protein sequence ID" value="QLL29654.1"/>
    <property type="molecule type" value="Genomic_DNA"/>
</dbReference>
<name>A0A7D6J3C8_9CYAN</name>
<dbReference type="RefSeq" id="WP_181495570.1">
    <property type="nucleotide sequence ID" value="NZ_CP032152.1"/>
</dbReference>
<reference evidence="2" key="1">
    <citation type="submission" date="2018-09" db="EMBL/GenBank/DDBJ databases">
        <title>Complete genome sequence of thermophilic cyanobacteria strain Thermosynechococcus elongatus PKUAC-SCTE542.</title>
        <authorList>
            <person name="Liang Y."/>
            <person name="Tang J."/>
            <person name="Daroch M."/>
        </authorList>
    </citation>
    <scope>NUCLEOTIDE SEQUENCE [LARGE SCALE GENOMIC DNA]</scope>
    <source>
        <strain evidence="2">E542</strain>
    </source>
</reference>
<dbReference type="Proteomes" id="UP000261812">
    <property type="component" value="Chromosome"/>
</dbReference>
<keyword evidence="2" id="KW-1185">Reference proteome</keyword>
<proteinExistence type="predicted"/>
<dbReference type="KEGG" id="tsq:D3A95_00990"/>
<evidence type="ECO:0000313" key="2">
    <source>
        <dbReference type="Proteomes" id="UP000261812"/>
    </source>
</evidence>
<gene>
    <name evidence="1" type="ORF">D3A95_00990</name>
</gene>
<protein>
    <submittedName>
        <fullName evidence="1">Uncharacterized protein</fullName>
    </submittedName>
</protein>